<proteinExistence type="predicted"/>
<protein>
    <submittedName>
        <fullName evidence="1">Uncharacterized protein</fullName>
    </submittedName>
</protein>
<reference evidence="1 2" key="1">
    <citation type="submission" date="2018-06" db="EMBL/GenBank/DDBJ databases">
        <authorList>
            <consortium name="PulseNet: The National Subtyping Network for Foodborne Disease Surveillance"/>
            <person name="Tarr C.L."/>
            <person name="Trees E."/>
            <person name="Katz L.S."/>
            <person name="Carleton-Romer H.A."/>
            <person name="Stroika S."/>
            <person name="Kucerova Z."/>
            <person name="Roache K.F."/>
            <person name="Sabol A.L."/>
            <person name="Besser J."/>
            <person name="Gerner-Smidt P."/>
        </authorList>
    </citation>
    <scope>NUCLEOTIDE SEQUENCE [LARGE SCALE GENOMIC DNA]</scope>
    <source>
        <strain evidence="1 2">PNUSAC003104</strain>
    </source>
</reference>
<name>A0A7U8G9F8_CAMUP</name>
<sequence>MTKEEFVRKLKEAEISLELFTSLTFITEHTIKFYWLSEKCKIPNYVEPILDLLIELKAQYLASGGNYAFLNEKSNVLNEKQEELLKELEKSKKVFTLIKENKALEAKILKLKTKFIRDNKKNQIYLKE</sequence>
<keyword evidence="2" id="KW-1185">Reference proteome</keyword>
<evidence type="ECO:0000313" key="2">
    <source>
        <dbReference type="Proteomes" id="UP000535305"/>
    </source>
</evidence>
<accession>A0A7U8G9F8</accession>
<dbReference type="EMBL" id="AABVLA010000045">
    <property type="protein sequence ID" value="EAJ1622672.1"/>
    <property type="molecule type" value="Genomic_DNA"/>
</dbReference>
<gene>
    <name evidence="1" type="ORF">CT510_08515</name>
</gene>
<dbReference type="AlphaFoldDB" id="A0A7U8G9F8"/>
<organism evidence="1 2">
    <name type="scientific">Campylobacter upsaliensis</name>
    <dbReference type="NCBI Taxonomy" id="28080"/>
    <lineage>
        <taxon>Bacteria</taxon>
        <taxon>Pseudomonadati</taxon>
        <taxon>Campylobacterota</taxon>
        <taxon>Epsilonproteobacteria</taxon>
        <taxon>Campylobacterales</taxon>
        <taxon>Campylobacteraceae</taxon>
        <taxon>Campylobacter</taxon>
    </lineage>
</organism>
<evidence type="ECO:0000313" key="1">
    <source>
        <dbReference type="EMBL" id="EAJ1622672.1"/>
    </source>
</evidence>
<dbReference type="Proteomes" id="UP000535305">
    <property type="component" value="Unassembled WGS sequence"/>
</dbReference>
<comment type="caution">
    <text evidence="1">The sequence shown here is derived from an EMBL/GenBank/DDBJ whole genome shotgun (WGS) entry which is preliminary data.</text>
</comment>
<dbReference type="RefSeq" id="WP_213243359.1">
    <property type="nucleotide sequence ID" value="NZ_JAPMPA010000014.1"/>
</dbReference>